<feature type="transmembrane region" description="Helical" evidence="1">
    <location>
        <begin position="12"/>
        <end position="36"/>
    </location>
</feature>
<evidence type="ECO:0000313" key="3">
    <source>
        <dbReference type="EMBL" id="AXQ68524.1"/>
    </source>
</evidence>
<protein>
    <submittedName>
        <fullName evidence="2">Uncharacterized protein</fullName>
    </submittedName>
</protein>
<keyword evidence="1" id="KW-1133">Transmembrane helix</keyword>
<reference evidence="2 4" key="1">
    <citation type="submission" date="2018-07" db="EMBL/GenBank/DDBJ databases">
        <title>Giant CbK-like Caulobacter bacteriophages have genetically divergent genomes.</title>
        <authorList>
            <person name="Wilson K.M."/>
            <person name="Ely B."/>
        </authorList>
    </citation>
    <scope>NUCLEOTIDE SEQUENCE [LARGE SCALE GENOMIC DNA]</scope>
</reference>
<sequence>MAELMSLMASAAPFLLLAIVVYHALEAFWAISLWVYGLRTLWKLHRDDVSEALTLERALSPFSSPGRDRNGNPVPPA</sequence>
<keyword evidence="4" id="KW-1185">Reference proteome</keyword>
<keyword evidence="1" id="KW-0472">Membrane</keyword>
<accession>A0A385E906</accession>
<evidence type="ECO:0000313" key="2">
    <source>
        <dbReference type="EMBL" id="AXQ68206.1"/>
    </source>
</evidence>
<dbReference type="EMBL" id="MH588544">
    <property type="protein sequence ID" value="AXQ68206.1"/>
    <property type="molecule type" value="Genomic_DNA"/>
</dbReference>
<keyword evidence="1" id="KW-0812">Transmembrane</keyword>
<dbReference type="Proteomes" id="UP000258997">
    <property type="component" value="Segment"/>
</dbReference>
<dbReference type="EMBL" id="MH588544">
    <property type="protein sequence ID" value="AXQ68524.1"/>
    <property type="molecule type" value="Genomic_DNA"/>
</dbReference>
<organism evidence="2 4">
    <name type="scientific">Caulobacter phage CcrBL10</name>
    <dbReference type="NCBI Taxonomy" id="2283269"/>
    <lineage>
        <taxon>Viruses</taxon>
        <taxon>Duplodnaviria</taxon>
        <taxon>Heunggongvirae</taxon>
        <taxon>Uroviricota</taxon>
        <taxon>Caudoviricetes</taxon>
        <taxon>Jeanschmidtviridae</taxon>
        <taxon>Poindextervirus</taxon>
        <taxon>Poindextervirus BL10</taxon>
    </lineage>
</organism>
<gene>
    <name evidence="2" type="ORF">CcrBL10_gp002</name>
    <name evidence="3" type="ORF">CcrBL10_gp320</name>
</gene>
<evidence type="ECO:0000256" key="1">
    <source>
        <dbReference type="SAM" id="Phobius"/>
    </source>
</evidence>
<proteinExistence type="predicted"/>
<name>A0A385E906_9CAUD</name>
<evidence type="ECO:0000313" key="4">
    <source>
        <dbReference type="Proteomes" id="UP000258997"/>
    </source>
</evidence>